<dbReference type="EMBL" id="CAJVPM010027134">
    <property type="protein sequence ID" value="CAG8665045.1"/>
    <property type="molecule type" value="Genomic_DNA"/>
</dbReference>
<dbReference type="Proteomes" id="UP000789860">
    <property type="component" value="Unassembled WGS sequence"/>
</dbReference>
<feature type="non-terminal residue" evidence="1">
    <location>
        <position position="56"/>
    </location>
</feature>
<reference evidence="1" key="1">
    <citation type="submission" date="2021-06" db="EMBL/GenBank/DDBJ databases">
        <authorList>
            <person name="Kallberg Y."/>
            <person name="Tangrot J."/>
            <person name="Rosling A."/>
        </authorList>
    </citation>
    <scope>NUCLEOTIDE SEQUENCE</scope>
    <source>
        <strain evidence="1">AU212A</strain>
    </source>
</reference>
<gene>
    <name evidence="1" type="ORF">SCALOS_LOCUS9174</name>
</gene>
<evidence type="ECO:0000313" key="2">
    <source>
        <dbReference type="Proteomes" id="UP000789860"/>
    </source>
</evidence>
<protein>
    <submittedName>
        <fullName evidence="1">10508_t:CDS:1</fullName>
    </submittedName>
</protein>
<feature type="non-terminal residue" evidence="1">
    <location>
        <position position="1"/>
    </location>
</feature>
<proteinExistence type="predicted"/>
<comment type="caution">
    <text evidence="1">The sequence shown here is derived from an EMBL/GenBank/DDBJ whole genome shotgun (WGS) entry which is preliminary data.</text>
</comment>
<organism evidence="1 2">
    <name type="scientific">Scutellospora calospora</name>
    <dbReference type="NCBI Taxonomy" id="85575"/>
    <lineage>
        <taxon>Eukaryota</taxon>
        <taxon>Fungi</taxon>
        <taxon>Fungi incertae sedis</taxon>
        <taxon>Mucoromycota</taxon>
        <taxon>Glomeromycotina</taxon>
        <taxon>Glomeromycetes</taxon>
        <taxon>Diversisporales</taxon>
        <taxon>Gigasporaceae</taxon>
        <taxon>Scutellospora</taxon>
    </lineage>
</organism>
<sequence>NRDIPTGTYQTGLMHPYNQIDSFDSITSYTWAEGQIHVKKLLRLKSNSYIIQVESL</sequence>
<evidence type="ECO:0000313" key="1">
    <source>
        <dbReference type="EMBL" id="CAG8665045.1"/>
    </source>
</evidence>
<name>A0ACA9NSN0_9GLOM</name>
<keyword evidence="2" id="KW-1185">Reference proteome</keyword>
<accession>A0ACA9NSN0</accession>